<dbReference type="GO" id="GO:0016020">
    <property type="term" value="C:membrane"/>
    <property type="evidence" value="ECO:0007669"/>
    <property type="project" value="UniProtKB-SubCell"/>
</dbReference>
<dbReference type="AlphaFoldDB" id="A0A2V3J6B7"/>
<evidence type="ECO:0000313" key="10">
    <source>
        <dbReference type="EMBL" id="PXF49537.1"/>
    </source>
</evidence>
<dbReference type="Proteomes" id="UP000247409">
    <property type="component" value="Unassembled WGS sequence"/>
</dbReference>
<reference evidence="10 11" key="1">
    <citation type="journal article" date="2018" name="Mol. Biol. Evol.">
        <title>Analysis of the draft genome of the red seaweed Gracilariopsis chorda provides insights into genome size evolution in Rhodophyta.</title>
        <authorList>
            <person name="Lee J."/>
            <person name="Yang E.C."/>
            <person name="Graf L."/>
            <person name="Yang J.H."/>
            <person name="Qiu H."/>
            <person name="Zel Zion U."/>
            <person name="Chan C.X."/>
            <person name="Stephens T.G."/>
            <person name="Weber A.P.M."/>
            <person name="Boo G.H."/>
            <person name="Boo S.M."/>
            <person name="Kim K.M."/>
            <person name="Shin Y."/>
            <person name="Jung M."/>
            <person name="Lee S.J."/>
            <person name="Yim H.S."/>
            <person name="Lee J.H."/>
            <person name="Bhattacharya D."/>
            <person name="Yoon H.S."/>
        </authorList>
    </citation>
    <scope>NUCLEOTIDE SEQUENCE [LARGE SCALE GENOMIC DNA]</scope>
    <source>
        <strain evidence="10 11">SKKU-2015</strain>
        <tissue evidence="10">Whole body</tissue>
    </source>
</reference>
<name>A0A2V3J6B7_9FLOR</name>
<evidence type="ECO:0000259" key="9">
    <source>
        <dbReference type="PROSITE" id="PS50866"/>
    </source>
</evidence>
<dbReference type="PANTHER" id="PTHR22811">
    <property type="entry name" value="TRANSMEMBRANE EMP24 DOMAIN-CONTAINING PROTEIN"/>
    <property type="match status" value="1"/>
</dbReference>
<comment type="similarity">
    <text evidence="2 7">Belongs to the EMP24/GP25L family.</text>
</comment>
<proteinExistence type="inferred from homology"/>
<evidence type="ECO:0000256" key="5">
    <source>
        <dbReference type="ARBA" id="ARBA00022989"/>
    </source>
</evidence>
<dbReference type="STRING" id="448386.A0A2V3J6B7"/>
<evidence type="ECO:0000256" key="7">
    <source>
        <dbReference type="RuleBase" id="RU003827"/>
    </source>
</evidence>
<comment type="caution">
    <text evidence="10">The sequence shown here is derived from an EMBL/GenBank/DDBJ whole genome shotgun (WGS) entry which is preliminary data.</text>
</comment>
<evidence type="ECO:0000256" key="8">
    <source>
        <dbReference type="SAM" id="SignalP"/>
    </source>
</evidence>
<keyword evidence="5" id="KW-1133">Transmembrane helix</keyword>
<keyword evidence="4 8" id="KW-0732">Signal</keyword>
<evidence type="ECO:0000256" key="6">
    <source>
        <dbReference type="ARBA" id="ARBA00023136"/>
    </source>
</evidence>
<keyword evidence="6" id="KW-0472">Membrane</keyword>
<evidence type="ECO:0000256" key="4">
    <source>
        <dbReference type="ARBA" id="ARBA00022729"/>
    </source>
</evidence>
<keyword evidence="11" id="KW-1185">Reference proteome</keyword>
<evidence type="ECO:0000256" key="2">
    <source>
        <dbReference type="ARBA" id="ARBA00007104"/>
    </source>
</evidence>
<evidence type="ECO:0000313" key="11">
    <source>
        <dbReference type="Proteomes" id="UP000247409"/>
    </source>
</evidence>
<dbReference type="OrthoDB" id="62956at2759"/>
<feature type="chain" id="PRO_5015944938" evidence="8">
    <location>
        <begin position="22"/>
        <end position="205"/>
    </location>
</feature>
<evidence type="ECO:0000256" key="3">
    <source>
        <dbReference type="ARBA" id="ARBA00022692"/>
    </source>
</evidence>
<feature type="domain" description="GOLD" evidence="9">
    <location>
        <begin position="32"/>
        <end position="149"/>
    </location>
</feature>
<sequence length="205" mass="23100">MFPFFAFLLVLILTNAPVVRAFGIQIPPGGMEHCFFREVHVNDHVYVHYVARETINISVKDGNERILYQKKSVVQGSFDFAAQEDGSYRICLSVELMRRKPTIAKFRFLVVDPSVLGDKVATSGQAHKANHLSNKVKSLSDQVLFRTHLYSDTAYETDETLKSSVTLAARMVALECVAALLAAISQVSYIRKVLFASRSRRQRMV</sequence>
<dbReference type="Pfam" id="PF01105">
    <property type="entry name" value="EMP24_GP25L"/>
    <property type="match status" value="1"/>
</dbReference>
<protein>
    <submittedName>
        <fullName evidence="10">Transmembrane emp24 domain-containing protein 6</fullName>
    </submittedName>
</protein>
<dbReference type="EMBL" id="NBIV01000004">
    <property type="protein sequence ID" value="PXF49537.1"/>
    <property type="molecule type" value="Genomic_DNA"/>
</dbReference>
<dbReference type="PROSITE" id="PS50866">
    <property type="entry name" value="GOLD"/>
    <property type="match status" value="1"/>
</dbReference>
<evidence type="ECO:0000256" key="1">
    <source>
        <dbReference type="ARBA" id="ARBA00004479"/>
    </source>
</evidence>
<organism evidence="10 11">
    <name type="scientific">Gracilariopsis chorda</name>
    <dbReference type="NCBI Taxonomy" id="448386"/>
    <lineage>
        <taxon>Eukaryota</taxon>
        <taxon>Rhodophyta</taxon>
        <taxon>Florideophyceae</taxon>
        <taxon>Rhodymeniophycidae</taxon>
        <taxon>Gracilariales</taxon>
        <taxon>Gracilariaceae</taxon>
        <taxon>Gracilariopsis</taxon>
    </lineage>
</organism>
<gene>
    <name evidence="10" type="ORF">BWQ96_00607</name>
</gene>
<keyword evidence="3 7" id="KW-0812">Transmembrane</keyword>
<dbReference type="InterPro" id="IPR015720">
    <property type="entry name" value="Emp24-like"/>
</dbReference>
<accession>A0A2V3J6B7</accession>
<comment type="subcellular location">
    <subcellularLocation>
        <location evidence="1 7">Membrane</location>
        <topology evidence="1 7">Single-pass type I membrane protein</topology>
    </subcellularLocation>
</comment>
<dbReference type="InterPro" id="IPR009038">
    <property type="entry name" value="GOLD_dom"/>
</dbReference>
<feature type="signal peptide" evidence="8">
    <location>
        <begin position="1"/>
        <end position="21"/>
    </location>
</feature>
<dbReference type="SMART" id="SM01190">
    <property type="entry name" value="EMP24_GP25L"/>
    <property type="match status" value="1"/>
</dbReference>